<dbReference type="InterPro" id="IPR043129">
    <property type="entry name" value="ATPase_NBD"/>
</dbReference>
<dbReference type="EnsemblMetazoa" id="XM_020004752.1">
    <property type="protein sequence ID" value="XP_019860311.1"/>
    <property type="gene ID" value="LOC105315025"/>
</dbReference>
<dbReference type="OMA" id="NIHNEWY"/>
<dbReference type="EnsemblMetazoa" id="Aqu2.1.12207_001">
    <property type="protein sequence ID" value="Aqu2.1.12207_001"/>
    <property type="gene ID" value="Aqu2.1.12207"/>
</dbReference>
<gene>
    <name evidence="1" type="primary">105315025</name>
</gene>
<sequence length="656" mass="73498">MALAASGGYFALGFRRIEIIQVRLRTSNYKPPLSRADKISREDVGYRLTDGNIAAIDFGTTSVSLAYTTKGDDEITSFKLDTEDKSTRVPNVILLKKEGGRTVSVEAFGNVARSRFTLMRKNDHPNYIYFERIKMLMKREESVDRNTLVESFSGEKYYLVEVIAFILKYLKDQLIDHFKPTVKPLKTTDFDWVITVPAIWNARGKRMMREAAYLAGLMTEFDGISSFTHAALPLPKEINPDRLSLALEPEAAALYSQETVGDQIESDPVTAIIERPTDYMVIDAGGGTIDITAHIDVDGGIVVENIPTGNAWGGTQVNEAFSQFLQRIVGDPGFKKFFDTEQRPQRMAALNNMLYNDFEKQKVLFGQQKSIEIAINLPKMFVKHYEKALAKGVKNVPGVDYDEDMNDTLFVEKNVAESQLFGPAIKGIIDCTLKAVEENGYKVYTFYLVGGFGGCKIVHEKVSAAIKRAYGSKGRSCNVIVPPTPQLAVATGAAMWRRNPEKIKARRSDATYGIGVSAQFDEEKHDEHYKFYHDEQKEYKCGHIFKVFLEKGELAKSNEVITASITPSRQSQTNMHFEIYSTPDLGVQYTKDKNGKSTVAVIGQLVIDIPNPDNLPREKRHVDVTMDFSGTEIQAKAKYRITGEEVKTVCDFLSAQ</sequence>
<dbReference type="OrthoDB" id="2963168at2759"/>
<proteinExistence type="predicted"/>
<dbReference type="CDD" id="cd10229">
    <property type="entry name" value="ASKHA_NBD_HSP70_HSPA12"/>
    <property type="match status" value="1"/>
</dbReference>
<evidence type="ECO:0000313" key="2">
    <source>
        <dbReference type="Proteomes" id="UP000007879"/>
    </source>
</evidence>
<dbReference type="KEGG" id="aqu:105315025"/>
<dbReference type="Proteomes" id="UP000007879">
    <property type="component" value="Unassembled WGS sequence"/>
</dbReference>
<name>A0A1X7TCC4_AMPQE</name>
<dbReference type="Gene3D" id="3.30.420.40">
    <property type="match status" value="1"/>
</dbReference>
<dbReference type="eggNOG" id="KOG0101">
    <property type="taxonomic scope" value="Eukaryota"/>
</dbReference>
<dbReference type="PANTHER" id="PTHR14187">
    <property type="entry name" value="ALPHA KINASE/ELONGATION FACTOR 2 KINASE"/>
    <property type="match status" value="1"/>
</dbReference>
<dbReference type="SUPFAM" id="SSF53067">
    <property type="entry name" value="Actin-like ATPase domain"/>
    <property type="match status" value="2"/>
</dbReference>
<accession>A0A1X7TCC4</accession>
<reference evidence="2" key="1">
    <citation type="journal article" date="2010" name="Nature">
        <title>The Amphimedon queenslandica genome and the evolution of animal complexity.</title>
        <authorList>
            <person name="Srivastava M."/>
            <person name="Simakov O."/>
            <person name="Chapman J."/>
            <person name="Fahey B."/>
            <person name="Gauthier M.E."/>
            <person name="Mitros T."/>
            <person name="Richards G.S."/>
            <person name="Conaco C."/>
            <person name="Dacre M."/>
            <person name="Hellsten U."/>
            <person name="Larroux C."/>
            <person name="Putnam N.H."/>
            <person name="Stanke M."/>
            <person name="Adamska M."/>
            <person name="Darling A."/>
            <person name="Degnan S.M."/>
            <person name="Oakley T.H."/>
            <person name="Plachetzki D.C."/>
            <person name="Zhai Y."/>
            <person name="Adamski M."/>
            <person name="Calcino A."/>
            <person name="Cummins S.F."/>
            <person name="Goodstein D.M."/>
            <person name="Harris C."/>
            <person name="Jackson D.J."/>
            <person name="Leys S.P."/>
            <person name="Shu S."/>
            <person name="Woodcroft B.J."/>
            <person name="Vervoort M."/>
            <person name="Kosik K.S."/>
            <person name="Manning G."/>
            <person name="Degnan B.M."/>
            <person name="Rokhsar D.S."/>
        </authorList>
    </citation>
    <scope>NUCLEOTIDE SEQUENCE [LARGE SCALE GENOMIC DNA]</scope>
</reference>
<dbReference type="STRING" id="400682.A0A1X7TCC4"/>
<evidence type="ECO:0000313" key="1">
    <source>
        <dbReference type="EnsemblMetazoa" id="Aqu2.1.12207_001"/>
    </source>
</evidence>
<reference evidence="1" key="2">
    <citation type="submission" date="2017-05" db="UniProtKB">
        <authorList>
            <consortium name="EnsemblMetazoa"/>
        </authorList>
    </citation>
    <scope>IDENTIFICATION</scope>
</reference>
<dbReference type="InParanoid" id="A0A1X7TCC4"/>
<dbReference type="PANTHER" id="PTHR14187:SF5">
    <property type="entry name" value="HEAT SHOCK 70 KDA PROTEIN 12A"/>
    <property type="match status" value="1"/>
</dbReference>
<dbReference type="AlphaFoldDB" id="A0A1X7TCC4"/>
<protein>
    <submittedName>
        <fullName evidence="1">Uncharacterized protein</fullName>
    </submittedName>
</protein>
<organism evidence="1">
    <name type="scientific">Amphimedon queenslandica</name>
    <name type="common">Sponge</name>
    <dbReference type="NCBI Taxonomy" id="400682"/>
    <lineage>
        <taxon>Eukaryota</taxon>
        <taxon>Metazoa</taxon>
        <taxon>Porifera</taxon>
        <taxon>Demospongiae</taxon>
        <taxon>Heteroscleromorpha</taxon>
        <taxon>Haplosclerida</taxon>
        <taxon>Niphatidae</taxon>
        <taxon>Amphimedon</taxon>
    </lineage>
</organism>
<keyword evidence="2" id="KW-1185">Reference proteome</keyword>